<gene>
    <name evidence="4" type="ORF">OFY17_11300</name>
</gene>
<keyword evidence="5" id="KW-1185">Reference proteome</keyword>
<dbReference type="CDD" id="cd04511">
    <property type="entry name" value="NUDIX_Hydrolase"/>
    <property type="match status" value="1"/>
</dbReference>
<dbReference type="InterPro" id="IPR020084">
    <property type="entry name" value="NUDIX_hydrolase_CS"/>
</dbReference>
<reference evidence="4 5" key="1">
    <citation type="submission" date="2022-10" db="EMBL/GenBank/DDBJ databases">
        <title>Marinomonas transparenta sp. nov. and Marinomonas sargassi sp. nov., isolated from marine alga (Sargassum natans (L.) Gaillon).</title>
        <authorList>
            <person name="Wang Y."/>
        </authorList>
    </citation>
    <scope>NUCLEOTIDE SEQUENCE [LARGE SCALE GENOMIC DNA]</scope>
    <source>
        <strain evidence="4 5">C2222</strain>
    </source>
</reference>
<comment type="cofactor">
    <cofactor evidence="1">
        <name>Mg(2+)</name>
        <dbReference type="ChEBI" id="CHEBI:18420"/>
    </cofactor>
</comment>
<accession>A0ABT2YUA1</accession>
<dbReference type="PANTHER" id="PTHR43222:SF2">
    <property type="entry name" value="NUDIX HYDROLASE 23, CHLOROPLASTIC"/>
    <property type="match status" value="1"/>
</dbReference>
<proteinExistence type="predicted"/>
<dbReference type="Pfam" id="PF14803">
    <property type="entry name" value="Zn_ribbon_Nudix"/>
    <property type="match status" value="1"/>
</dbReference>
<keyword evidence="2 4" id="KW-0378">Hydrolase</keyword>
<dbReference type="PANTHER" id="PTHR43222">
    <property type="entry name" value="NUDIX HYDROLASE 23"/>
    <property type="match status" value="1"/>
</dbReference>
<dbReference type="InterPro" id="IPR015797">
    <property type="entry name" value="NUDIX_hydrolase-like_dom_sf"/>
</dbReference>
<dbReference type="Proteomes" id="UP001209713">
    <property type="component" value="Unassembled WGS sequence"/>
</dbReference>
<comment type="caution">
    <text evidence="4">The sequence shown here is derived from an EMBL/GenBank/DDBJ whole genome shotgun (WGS) entry which is preliminary data.</text>
</comment>
<name>A0ABT2YUA1_9GAMM</name>
<evidence type="ECO:0000256" key="1">
    <source>
        <dbReference type="ARBA" id="ARBA00001946"/>
    </source>
</evidence>
<protein>
    <submittedName>
        <fullName evidence="4">NUDIX hydrolase</fullName>
    </submittedName>
</protein>
<dbReference type="GO" id="GO:0016787">
    <property type="term" value="F:hydrolase activity"/>
    <property type="evidence" value="ECO:0007669"/>
    <property type="project" value="UniProtKB-KW"/>
</dbReference>
<evidence type="ECO:0000256" key="2">
    <source>
        <dbReference type="ARBA" id="ARBA00022801"/>
    </source>
</evidence>
<dbReference type="EMBL" id="JAOVZB010000005">
    <property type="protein sequence ID" value="MCV2403465.1"/>
    <property type="molecule type" value="Genomic_DNA"/>
</dbReference>
<feature type="domain" description="Nudix hydrolase" evidence="3">
    <location>
        <begin position="36"/>
        <end position="159"/>
    </location>
</feature>
<evidence type="ECO:0000313" key="5">
    <source>
        <dbReference type="Proteomes" id="UP001209713"/>
    </source>
</evidence>
<dbReference type="SUPFAM" id="SSF55811">
    <property type="entry name" value="Nudix"/>
    <property type="match status" value="1"/>
</dbReference>
<dbReference type="InterPro" id="IPR000086">
    <property type="entry name" value="NUDIX_hydrolase_dom"/>
</dbReference>
<dbReference type="PROSITE" id="PS00893">
    <property type="entry name" value="NUDIX_BOX"/>
    <property type="match status" value="1"/>
</dbReference>
<dbReference type="InterPro" id="IPR029401">
    <property type="entry name" value="Nudix_N"/>
</dbReference>
<dbReference type="Pfam" id="PF00293">
    <property type="entry name" value="NUDIX"/>
    <property type="match status" value="1"/>
</dbReference>
<evidence type="ECO:0000313" key="4">
    <source>
        <dbReference type="EMBL" id="MCV2403465.1"/>
    </source>
</evidence>
<sequence length="183" mass="21031">MRYCSKCGNTVDMIIPKGDNRPRAVCPKCENIDYDNPRIITGTIPLYEGKLLLCRRNIEPRIGFWTLPAGFMENQESTAEGALRETLEESGSKAKCLQLFSILSIPHINQVHMFYLAELERDDFHPTEESSEVALFELDDIPWDELAFSSVEKTLKFFVDDHKKGRYSLHDDNIILDQLCSKK</sequence>
<organism evidence="4 5">
    <name type="scientific">Marinomonas sargassi</name>
    <dbReference type="NCBI Taxonomy" id="2984494"/>
    <lineage>
        <taxon>Bacteria</taxon>
        <taxon>Pseudomonadati</taxon>
        <taxon>Pseudomonadota</taxon>
        <taxon>Gammaproteobacteria</taxon>
        <taxon>Oceanospirillales</taxon>
        <taxon>Oceanospirillaceae</taxon>
        <taxon>Marinomonas</taxon>
    </lineage>
</organism>
<dbReference type="RefSeq" id="WP_263530846.1">
    <property type="nucleotide sequence ID" value="NZ_JAOVZB010000005.1"/>
</dbReference>
<evidence type="ECO:0000259" key="3">
    <source>
        <dbReference type="PROSITE" id="PS51462"/>
    </source>
</evidence>
<dbReference type="PROSITE" id="PS51462">
    <property type="entry name" value="NUDIX"/>
    <property type="match status" value="1"/>
</dbReference>
<dbReference type="Gene3D" id="3.90.79.10">
    <property type="entry name" value="Nucleoside Triphosphate Pyrophosphohydrolase"/>
    <property type="match status" value="1"/>
</dbReference>
<dbReference type="Gene3D" id="2.20.70.10">
    <property type="match status" value="1"/>
</dbReference>